<dbReference type="NCBIfam" id="TIGR00174">
    <property type="entry name" value="miaA"/>
    <property type="match status" value="1"/>
</dbReference>
<accession>A0ABQ1MUC8</accession>
<dbReference type="EMBL" id="BMIK01000025">
    <property type="protein sequence ID" value="GGC46598.1"/>
    <property type="molecule type" value="Genomic_DNA"/>
</dbReference>
<comment type="subunit">
    <text evidence="10">Monomer.</text>
</comment>
<evidence type="ECO:0000256" key="3">
    <source>
        <dbReference type="ARBA" id="ARBA00005842"/>
    </source>
</evidence>
<proteinExistence type="inferred from homology"/>
<evidence type="ECO:0000256" key="5">
    <source>
        <dbReference type="ARBA" id="ARBA00022694"/>
    </source>
</evidence>
<evidence type="ECO:0000256" key="6">
    <source>
        <dbReference type="ARBA" id="ARBA00022741"/>
    </source>
</evidence>
<keyword evidence="5 10" id="KW-0819">tRNA processing</keyword>
<dbReference type="InterPro" id="IPR027417">
    <property type="entry name" value="P-loop_NTPase"/>
</dbReference>
<comment type="similarity">
    <text evidence="3 10 13">Belongs to the IPP transferase family.</text>
</comment>
<feature type="binding site" evidence="10">
    <location>
        <begin position="8"/>
        <end position="15"/>
    </location>
    <ligand>
        <name>ATP</name>
        <dbReference type="ChEBI" id="CHEBI:30616"/>
    </ligand>
</feature>
<dbReference type="Gene3D" id="3.40.50.300">
    <property type="entry name" value="P-loop containing nucleotide triphosphate hydrolases"/>
    <property type="match status" value="1"/>
</dbReference>
<evidence type="ECO:0000256" key="1">
    <source>
        <dbReference type="ARBA" id="ARBA00001946"/>
    </source>
</evidence>
<keyword evidence="4 10" id="KW-0808">Transferase</keyword>
<evidence type="ECO:0000256" key="10">
    <source>
        <dbReference type="HAMAP-Rule" id="MF_00185"/>
    </source>
</evidence>
<dbReference type="PANTHER" id="PTHR11088:SF60">
    <property type="entry name" value="TRNA DIMETHYLALLYLTRANSFERASE"/>
    <property type="match status" value="1"/>
</dbReference>
<reference evidence="15" key="1">
    <citation type="journal article" date="2019" name="Int. J. Syst. Evol. Microbiol.">
        <title>The Global Catalogue of Microorganisms (GCM) 10K type strain sequencing project: providing services to taxonomists for standard genome sequencing and annotation.</title>
        <authorList>
            <consortium name="The Broad Institute Genomics Platform"/>
            <consortium name="The Broad Institute Genome Sequencing Center for Infectious Disease"/>
            <person name="Wu L."/>
            <person name="Ma J."/>
        </authorList>
    </citation>
    <scope>NUCLEOTIDE SEQUENCE [LARGE SCALE GENOMIC DNA]</scope>
    <source>
        <strain evidence="15">CGMCC 1.15342</strain>
    </source>
</reference>
<dbReference type="SUPFAM" id="SSF52540">
    <property type="entry name" value="P-loop containing nucleoside triphosphate hydrolases"/>
    <property type="match status" value="1"/>
</dbReference>
<evidence type="ECO:0000256" key="4">
    <source>
        <dbReference type="ARBA" id="ARBA00022679"/>
    </source>
</evidence>
<gene>
    <name evidence="14" type="primary">miaA2</name>
    <name evidence="10" type="synonym">miaA</name>
    <name evidence="14" type="ORF">GCM10011386_43570</name>
</gene>
<evidence type="ECO:0000256" key="9">
    <source>
        <dbReference type="ARBA" id="ARBA00049563"/>
    </source>
</evidence>
<dbReference type="EC" id="2.5.1.75" evidence="10"/>
<protein>
    <recommendedName>
        <fullName evidence="10">tRNA dimethylallyltransferase</fullName>
        <ecNumber evidence="10">2.5.1.75</ecNumber>
    </recommendedName>
    <alternativeName>
        <fullName evidence="10">Dimethylallyl diphosphate:tRNA dimethylallyltransferase</fullName>
        <shortName evidence="10">DMAPP:tRNA dimethylallyltransferase</shortName>
        <shortName evidence="10">DMATase</shortName>
    </alternativeName>
    <alternativeName>
        <fullName evidence="10">Isopentenyl-diphosphate:tRNA isopentenyltransferase</fullName>
        <shortName evidence="10">IPP transferase</shortName>
        <shortName evidence="10">IPPT</shortName>
        <shortName evidence="10">IPTase</shortName>
    </alternativeName>
</protein>
<feature type="site" description="Interaction with substrate tRNA" evidence="10">
    <location>
        <position position="121"/>
    </location>
</feature>
<dbReference type="Proteomes" id="UP000597338">
    <property type="component" value="Unassembled WGS sequence"/>
</dbReference>
<feature type="region of interest" description="Interaction with substrate tRNA" evidence="10">
    <location>
        <begin position="33"/>
        <end position="36"/>
    </location>
</feature>
<keyword evidence="6 10" id="KW-0547">Nucleotide-binding</keyword>
<keyword evidence="15" id="KW-1185">Reference proteome</keyword>
<dbReference type="Pfam" id="PF01715">
    <property type="entry name" value="IPPT"/>
    <property type="match status" value="1"/>
</dbReference>
<feature type="binding site" evidence="10">
    <location>
        <begin position="10"/>
        <end position="15"/>
    </location>
    <ligand>
        <name>substrate</name>
    </ligand>
</feature>
<feature type="site" description="Interaction with substrate tRNA" evidence="10">
    <location>
        <position position="98"/>
    </location>
</feature>
<keyword evidence="7 10" id="KW-0067">ATP-binding</keyword>
<evidence type="ECO:0000256" key="11">
    <source>
        <dbReference type="RuleBase" id="RU003783"/>
    </source>
</evidence>
<comment type="caution">
    <text evidence="10">Lacks conserved residue(s) required for the propagation of feature annotation.</text>
</comment>
<evidence type="ECO:0000313" key="14">
    <source>
        <dbReference type="EMBL" id="GGC46598.1"/>
    </source>
</evidence>
<evidence type="ECO:0000256" key="2">
    <source>
        <dbReference type="ARBA" id="ARBA00003213"/>
    </source>
</evidence>
<evidence type="ECO:0000256" key="12">
    <source>
        <dbReference type="RuleBase" id="RU003784"/>
    </source>
</evidence>
<dbReference type="HAMAP" id="MF_00185">
    <property type="entry name" value="IPP_trans"/>
    <property type="match status" value="1"/>
</dbReference>
<dbReference type="InterPro" id="IPR039657">
    <property type="entry name" value="Dimethylallyltransferase"/>
</dbReference>
<comment type="caution">
    <text evidence="14">The sequence shown here is derived from an EMBL/GenBank/DDBJ whole genome shotgun (WGS) entry which is preliminary data.</text>
</comment>
<organism evidence="14 15">
    <name type="scientific">Parapedobacter defluvii</name>
    <dbReference type="NCBI Taxonomy" id="2045106"/>
    <lineage>
        <taxon>Bacteria</taxon>
        <taxon>Pseudomonadati</taxon>
        <taxon>Bacteroidota</taxon>
        <taxon>Sphingobacteriia</taxon>
        <taxon>Sphingobacteriales</taxon>
        <taxon>Sphingobacteriaceae</taxon>
        <taxon>Parapedobacter</taxon>
    </lineage>
</organism>
<sequence>MKLLVILGPTASGKTKLAIEVAKRINGAIISADSRQVYRDMDIGTGKDLDDYGDIPHFLIDIRNAGETYHVAQYQDDFHQALQTLQQQRKQPILCGGTGLYIQSVLQPFEYSFVPVDPILRHTLDPLSTDTLLQTLHAFPIPSGFHADTRTRKRLIRAIEIATWCLHHPTPAKSHPRITAQLFGVNPPLELRRQRITERLQQRLENGLLTEVQTLLDRGIPPEKLLYYGLEYKYATQYLRGEFDYDVFFARLNTAIHRFAKRQMTYFRKMEKDGLKIHWLPLKTIQEMADEVVRNFNK</sequence>
<dbReference type="InterPro" id="IPR018022">
    <property type="entry name" value="IPT"/>
</dbReference>
<evidence type="ECO:0000256" key="13">
    <source>
        <dbReference type="RuleBase" id="RU003785"/>
    </source>
</evidence>
<dbReference type="PANTHER" id="PTHR11088">
    <property type="entry name" value="TRNA DIMETHYLALLYLTRANSFERASE"/>
    <property type="match status" value="1"/>
</dbReference>
<dbReference type="RefSeq" id="WP_229717717.1">
    <property type="nucleotide sequence ID" value="NZ_BMIK01000025.1"/>
</dbReference>
<name>A0ABQ1MUC8_9SPHI</name>
<comment type="function">
    <text evidence="2 10 12">Catalyzes the transfer of a dimethylallyl group onto the adenine at position 37 in tRNAs that read codons beginning with uridine, leading to the formation of N6-(dimethylallyl)adenosine (i(6)A).</text>
</comment>
<evidence type="ECO:0000313" key="15">
    <source>
        <dbReference type="Proteomes" id="UP000597338"/>
    </source>
</evidence>
<comment type="catalytic activity">
    <reaction evidence="9 10 11">
        <text>adenosine(37) in tRNA + dimethylallyl diphosphate = N(6)-dimethylallyladenosine(37) in tRNA + diphosphate</text>
        <dbReference type="Rhea" id="RHEA:26482"/>
        <dbReference type="Rhea" id="RHEA-COMP:10162"/>
        <dbReference type="Rhea" id="RHEA-COMP:10375"/>
        <dbReference type="ChEBI" id="CHEBI:33019"/>
        <dbReference type="ChEBI" id="CHEBI:57623"/>
        <dbReference type="ChEBI" id="CHEBI:74411"/>
        <dbReference type="ChEBI" id="CHEBI:74415"/>
        <dbReference type="EC" id="2.5.1.75"/>
    </reaction>
</comment>
<evidence type="ECO:0000256" key="8">
    <source>
        <dbReference type="ARBA" id="ARBA00022842"/>
    </source>
</evidence>
<comment type="cofactor">
    <cofactor evidence="1 10">
        <name>Mg(2+)</name>
        <dbReference type="ChEBI" id="CHEBI:18420"/>
    </cofactor>
</comment>
<evidence type="ECO:0000256" key="7">
    <source>
        <dbReference type="ARBA" id="ARBA00022840"/>
    </source>
</evidence>
<keyword evidence="8 10" id="KW-0460">Magnesium</keyword>